<dbReference type="OrthoDB" id="2595244at2759"/>
<evidence type="ECO:0000313" key="1">
    <source>
        <dbReference type="EMBL" id="MBW0555205.1"/>
    </source>
</evidence>
<keyword evidence="2" id="KW-1185">Reference proteome</keyword>
<dbReference type="InterPro" id="IPR053134">
    <property type="entry name" value="RNA-dir_DNA_polymerase"/>
</dbReference>
<gene>
    <name evidence="1" type="ORF">O181_094920</name>
</gene>
<comment type="caution">
    <text evidence="1">The sequence shown here is derived from an EMBL/GenBank/DDBJ whole genome shotgun (WGS) entry which is preliminary data.</text>
</comment>
<dbReference type="Gene3D" id="3.10.10.10">
    <property type="entry name" value="HIV Type 1 Reverse Transcriptase, subunit A, domain 1"/>
    <property type="match status" value="1"/>
</dbReference>
<dbReference type="Gene3D" id="3.30.70.270">
    <property type="match status" value="1"/>
</dbReference>
<dbReference type="Proteomes" id="UP000765509">
    <property type="component" value="Unassembled WGS sequence"/>
</dbReference>
<protein>
    <submittedName>
        <fullName evidence="1">Uncharacterized protein</fullName>
    </submittedName>
</protein>
<sequence>KFRSEQLNEAEISLHLTDKQESELSALLYDHKEAFESDKEPLGEIFGHEVDIILNIERPHPPLLKRPAYPESPKSREALEIQIKELPYLGVIRNVGHNEEVEMTTPVIVVWHNGESRIAGDLRALNTYTIPDRYPIPKIQTSLTQISQEVYISTVDVLKGYHQNLVTPRAIKYFIAIVHCGVHILRWQIALQEYGVNMTIVQKAGNIHKTLDGQSICPSPNNIDNPSYVPEEESPHIPIEGISAIDLSTTLFEEVRSIYTQDRNCSILFQLLTKDCKDNFLIHVLDEIWKKS</sequence>
<feature type="non-terminal residue" evidence="1">
    <location>
        <position position="1"/>
    </location>
</feature>
<proteinExistence type="predicted"/>
<dbReference type="EMBL" id="AVOT02062117">
    <property type="protein sequence ID" value="MBW0555205.1"/>
    <property type="molecule type" value="Genomic_DNA"/>
</dbReference>
<dbReference type="SUPFAM" id="SSF56672">
    <property type="entry name" value="DNA/RNA polymerases"/>
    <property type="match status" value="1"/>
</dbReference>
<accession>A0A9Q3J4K7</accession>
<dbReference type="AlphaFoldDB" id="A0A9Q3J4K7"/>
<reference evidence="1" key="1">
    <citation type="submission" date="2021-03" db="EMBL/GenBank/DDBJ databases">
        <title>Draft genome sequence of rust myrtle Austropuccinia psidii MF-1, a brazilian biotype.</title>
        <authorList>
            <person name="Quecine M.C."/>
            <person name="Pachon D.M.R."/>
            <person name="Bonatelli M.L."/>
            <person name="Correr F.H."/>
            <person name="Franceschini L.M."/>
            <person name="Leite T.F."/>
            <person name="Margarido G.R.A."/>
            <person name="Almeida C.A."/>
            <person name="Ferrarezi J.A."/>
            <person name="Labate C.A."/>
        </authorList>
    </citation>
    <scope>NUCLEOTIDE SEQUENCE</scope>
    <source>
        <strain evidence="1">MF-1</strain>
    </source>
</reference>
<name>A0A9Q3J4K7_9BASI</name>
<evidence type="ECO:0000313" key="2">
    <source>
        <dbReference type="Proteomes" id="UP000765509"/>
    </source>
</evidence>
<organism evidence="1 2">
    <name type="scientific">Austropuccinia psidii MF-1</name>
    <dbReference type="NCBI Taxonomy" id="1389203"/>
    <lineage>
        <taxon>Eukaryota</taxon>
        <taxon>Fungi</taxon>
        <taxon>Dikarya</taxon>
        <taxon>Basidiomycota</taxon>
        <taxon>Pucciniomycotina</taxon>
        <taxon>Pucciniomycetes</taxon>
        <taxon>Pucciniales</taxon>
        <taxon>Sphaerophragmiaceae</taxon>
        <taxon>Austropuccinia</taxon>
    </lineage>
</organism>
<dbReference type="PANTHER" id="PTHR24559">
    <property type="entry name" value="TRANSPOSON TY3-I GAG-POL POLYPROTEIN"/>
    <property type="match status" value="1"/>
</dbReference>
<dbReference type="InterPro" id="IPR043502">
    <property type="entry name" value="DNA/RNA_pol_sf"/>
</dbReference>
<dbReference type="InterPro" id="IPR043128">
    <property type="entry name" value="Rev_trsase/Diguanyl_cyclase"/>
</dbReference>
<dbReference type="PANTHER" id="PTHR24559:SF444">
    <property type="entry name" value="REVERSE TRANSCRIPTASE DOMAIN-CONTAINING PROTEIN"/>
    <property type="match status" value="1"/>
</dbReference>